<keyword evidence="3" id="KW-1185">Reference proteome</keyword>
<comment type="caution">
    <text evidence="2">The sequence shown here is derived from an EMBL/GenBank/DDBJ whole genome shotgun (WGS) entry which is preliminary data.</text>
</comment>
<dbReference type="AlphaFoldDB" id="A0A8S1LYD7"/>
<dbReference type="EMBL" id="CAJJDM010000049">
    <property type="protein sequence ID" value="CAD8072537.1"/>
    <property type="molecule type" value="Genomic_DNA"/>
</dbReference>
<proteinExistence type="predicted"/>
<name>A0A8S1LYD7_PARPR</name>
<organism evidence="2 3">
    <name type="scientific">Paramecium primaurelia</name>
    <dbReference type="NCBI Taxonomy" id="5886"/>
    <lineage>
        <taxon>Eukaryota</taxon>
        <taxon>Sar</taxon>
        <taxon>Alveolata</taxon>
        <taxon>Ciliophora</taxon>
        <taxon>Intramacronucleata</taxon>
        <taxon>Oligohymenophorea</taxon>
        <taxon>Peniculida</taxon>
        <taxon>Parameciidae</taxon>
        <taxon>Paramecium</taxon>
    </lineage>
</organism>
<dbReference type="Proteomes" id="UP000688137">
    <property type="component" value="Unassembled WGS sequence"/>
</dbReference>
<sequence length="122" mass="14375">MQTNYSPPSTPSNIFEKLKHYRKSQMSSVLRNLLNSPPSRPTTMQKPQLKLQSFSQRTSPIPKDLSVFERTQDQTVKHLDFSHLHEFEIRTPNMTPHSPLNSKNQMRTKNELFHQFIKVQQE</sequence>
<accession>A0A8S1LYD7</accession>
<protein>
    <submittedName>
        <fullName evidence="2">Uncharacterized protein</fullName>
    </submittedName>
</protein>
<evidence type="ECO:0000256" key="1">
    <source>
        <dbReference type="SAM" id="MobiDB-lite"/>
    </source>
</evidence>
<evidence type="ECO:0000313" key="3">
    <source>
        <dbReference type="Proteomes" id="UP000688137"/>
    </source>
</evidence>
<feature type="region of interest" description="Disordered" evidence="1">
    <location>
        <begin position="32"/>
        <end position="58"/>
    </location>
</feature>
<reference evidence="2" key="1">
    <citation type="submission" date="2021-01" db="EMBL/GenBank/DDBJ databases">
        <authorList>
            <consortium name="Genoscope - CEA"/>
            <person name="William W."/>
        </authorList>
    </citation>
    <scope>NUCLEOTIDE SEQUENCE</scope>
</reference>
<gene>
    <name evidence="2" type="ORF">PPRIM_AZ9-3.1.T0490178</name>
</gene>
<evidence type="ECO:0000313" key="2">
    <source>
        <dbReference type="EMBL" id="CAD8072537.1"/>
    </source>
</evidence>